<organism evidence="1 2">
    <name type="scientific">Coccomyxa viridis</name>
    <dbReference type="NCBI Taxonomy" id="1274662"/>
    <lineage>
        <taxon>Eukaryota</taxon>
        <taxon>Viridiplantae</taxon>
        <taxon>Chlorophyta</taxon>
        <taxon>core chlorophytes</taxon>
        <taxon>Trebouxiophyceae</taxon>
        <taxon>Trebouxiophyceae incertae sedis</taxon>
        <taxon>Coccomyxaceae</taxon>
        <taxon>Coccomyxa</taxon>
    </lineage>
</organism>
<sequence>MGLKGVRFAAMEEPDNNAFINGALACEPTGGSKISGRDLFCANVEYRPQFVPHLACNELPSIDNNNGGARNHVRKCDYVSRFVLGGEVDEDSHVYPADQLINLRFSEWAMDAMLLLLSMYEHVYVESCPASIQQSTEDYMDDGNVIAMFAKMFIKRATKDDHFKLKDAEMKWSNFVTAVERQAIDVKFRDLTKLSKEGFRQGLQTELKTACPKGPRPIGGRNHKSAFRGWVLLEDAVELNEGASSPKAAYYCTIWERTDRRFWERAITSDRGSVKASCSGWSTIWQKRAGRTKKTWGTACKKGAKSTPGCTTYPGSQALESQAAFREWVLQGLAIQLNA</sequence>
<proteinExistence type="predicted"/>
<accession>A0AAV1I1W9</accession>
<dbReference type="PROSITE" id="PS51257">
    <property type="entry name" value="PROKAR_LIPOPROTEIN"/>
    <property type="match status" value="1"/>
</dbReference>
<dbReference type="Proteomes" id="UP001314263">
    <property type="component" value="Unassembled WGS sequence"/>
</dbReference>
<comment type="caution">
    <text evidence="1">The sequence shown here is derived from an EMBL/GenBank/DDBJ whole genome shotgun (WGS) entry which is preliminary data.</text>
</comment>
<dbReference type="EMBL" id="CAUYUE010000005">
    <property type="protein sequence ID" value="CAK0774579.1"/>
    <property type="molecule type" value="Genomic_DNA"/>
</dbReference>
<reference evidence="1 2" key="1">
    <citation type="submission" date="2023-10" db="EMBL/GenBank/DDBJ databases">
        <authorList>
            <person name="Maclean D."/>
            <person name="Macfadyen A."/>
        </authorList>
    </citation>
    <scope>NUCLEOTIDE SEQUENCE [LARGE SCALE GENOMIC DNA]</scope>
</reference>
<dbReference type="AlphaFoldDB" id="A0AAV1I1W9"/>
<name>A0AAV1I1W9_9CHLO</name>
<protein>
    <submittedName>
        <fullName evidence="1">Uncharacterized protein</fullName>
    </submittedName>
</protein>
<gene>
    <name evidence="1" type="ORF">CVIRNUC_004182</name>
</gene>
<keyword evidence="2" id="KW-1185">Reference proteome</keyword>
<evidence type="ECO:0000313" key="1">
    <source>
        <dbReference type="EMBL" id="CAK0774579.1"/>
    </source>
</evidence>
<evidence type="ECO:0000313" key="2">
    <source>
        <dbReference type="Proteomes" id="UP001314263"/>
    </source>
</evidence>